<accession>A0ABQ3WFR7</accession>
<protein>
    <recommendedName>
        <fullName evidence="2">Plasmid replication, integration and excision activator</fullName>
    </recommendedName>
</protein>
<sequence>MADVAVPNGLKVPVSFEYVFPAGALCLGVEPATDFEKRGTGDDQLRDKDTGERVWLVKVLDLDEAAGKFGGTKEVKVKVVAPVQPVPPAPMYPGYPPAVEFTELTLTPYVDSQRCKGGAAKCRSRLAWSVRATGMIEPQSAAKSTKAAA</sequence>
<proteinExistence type="predicted"/>
<name>A0ABQ3WFR7_9ACTN</name>
<dbReference type="EMBL" id="BOMF01000035">
    <property type="protein sequence ID" value="GID44675.1"/>
    <property type="molecule type" value="Genomic_DNA"/>
</dbReference>
<evidence type="ECO:0000313" key="1">
    <source>
        <dbReference type="EMBL" id="GID44675.1"/>
    </source>
</evidence>
<organism evidence="1">
    <name type="scientific">Actinoplanes campanulatus</name>
    <dbReference type="NCBI Taxonomy" id="113559"/>
    <lineage>
        <taxon>Bacteria</taxon>
        <taxon>Bacillati</taxon>
        <taxon>Actinomycetota</taxon>
        <taxon>Actinomycetes</taxon>
        <taxon>Micromonosporales</taxon>
        <taxon>Micromonosporaceae</taxon>
        <taxon>Actinoplanes</taxon>
    </lineage>
</organism>
<gene>
    <name evidence="1" type="ORF">Aca07nite_19500</name>
</gene>
<comment type="caution">
    <text evidence="1">The sequence shown here is derived from an EMBL/GenBank/DDBJ whole genome shotgun (WGS) entry which is preliminary data.</text>
</comment>
<evidence type="ECO:0008006" key="2">
    <source>
        <dbReference type="Google" id="ProtNLM"/>
    </source>
</evidence>
<reference evidence="1" key="1">
    <citation type="submission" date="2021-01" db="EMBL/GenBank/DDBJ databases">
        <title>Whole genome shotgun sequence of Actinoplanes capillaceus NBRC 16408.</title>
        <authorList>
            <person name="Komaki H."/>
            <person name="Tamura T."/>
        </authorList>
    </citation>
    <scope>NUCLEOTIDE SEQUENCE [LARGE SCALE GENOMIC DNA]</scope>
    <source>
        <strain evidence="1">NBRC 16408</strain>
    </source>
</reference>